<comment type="subcellular location">
    <subcellularLocation>
        <location evidence="1">Secreted</location>
    </subcellularLocation>
</comment>
<feature type="chain" id="PRO_5032302418" description="SCP domain-containing protein" evidence="3">
    <location>
        <begin position="20"/>
        <end position="200"/>
    </location>
</feature>
<dbReference type="InterPro" id="IPR018244">
    <property type="entry name" value="Allrgn_V5/Tpx1_CS"/>
</dbReference>
<dbReference type="Proteomes" id="UP000625711">
    <property type="component" value="Unassembled WGS sequence"/>
</dbReference>
<name>A0A834HYD5_RHYFE</name>
<dbReference type="PRINTS" id="PR00837">
    <property type="entry name" value="V5TPXLIKE"/>
</dbReference>
<reference evidence="5" key="1">
    <citation type="submission" date="2020-08" db="EMBL/GenBank/DDBJ databases">
        <title>Genome sequencing and assembly of the red palm weevil Rhynchophorus ferrugineus.</title>
        <authorList>
            <person name="Dias G.B."/>
            <person name="Bergman C.M."/>
            <person name="Manee M."/>
        </authorList>
    </citation>
    <scope>NUCLEOTIDE SEQUENCE</scope>
    <source>
        <strain evidence="5">AA-2017</strain>
        <tissue evidence="5">Whole larva</tissue>
    </source>
</reference>
<keyword evidence="2" id="KW-0964">Secreted</keyword>
<dbReference type="CDD" id="cd05380">
    <property type="entry name" value="CAP_euk"/>
    <property type="match status" value="1"/>
</dbReference>
<dbReference type="OrthoDB" id="414826at2759"/>
<dbReference type="Gene3D" id="3.40.33.10">
    <property type="entry name" value="CAP"/>
    <property type="match status" value="1"/>
</dbReference>
<dbReference type="PROSITE" id="PS01009">
    <property type="entry name" value="CRISP_1"/>
    <property type="match status" value="1"/>
</dbReference>
<proteinExistence type="predicted"/>
<dbReference type="PANTHER" id="PTHR10334">
    <property type="entry name" value="CYSTEINE-RICH SECRETORY PROTEIN-RELATED"/>
    <property type="match status" value="1"/>
</dbReference>
<dbReference type="Pfam" id="PF00188">
    <property type="entry name" value="CAP"/>
    <property type="match status" value="1"/>
</dbReference>
<evidence type="ECO:0000256" key="1">
    <source>
        <dbReference type="ARBA" id="ARBA00004613"/>
    </source>
</evidence>
<feature type="domain" description="SCP" evidence="4">
    <location>
        <begin position="33"/>
        <end position="185"/>
    </location>
</feature>
<dbReference type="PROSITE" id="PS01010">
    <property type="entry name" value="CRISP_2"/>
    <property type="match status" value="1"/>
</dbReference>
<feature type="signal peptide" evidence="3">
    <location>
        <begin position="1"/>
        <end position="19"/>
    </location>
</feature>
<dbReference type="InterPro" id="IPR035940">
    <property type="entry name" value="CAP_sf"/>
</dbReference>
<sequence length="200" mass="22539">MQFALVVCLTLCALMSVFASQCSKVFNNHVSDQDKRIIVDKHNEFRRLIANGQVGGQPRGVNLKRMKYDDSLAAQAQDIANTCEFAHKTVHDGRWFAVGQNLYISYSTAYSPEAQWSEAIQAWFDEHKDYSFGSGFSSNTGHYTQLVWAETEFVGCGYVNFATNDYWTYRRLYVCNYGPAGNIIGRVPYQTGSSGCENLC</sequence>
<protein>
    <recommendedName>
        <fullName evidence="4">SCP domain-containing protein</fullName>
    </recommendedName>
</protein>
<dbReference type="AlphaFoldDB" id="A0A834HYD5"/>
<gene>
    <name evidence="5" type="ORF">GWI33_015879</name>
</gene>
<dbReference type="SMART" id="SM00198">
    <property type="entry name" value="SCP"/>
    <property type="match status" value="1"/>
</dbReference>
<evidence type="ECO:0000313" key="5">
    <source>
        <dbReference type="EMBL" id="KAF7271217.1"/>
    </source>
</evidence>
<dbReference type="GO" id="GO:0005576">
    <property type="term" value="C:extracellular region"/>
    <property type="evidence" value="ECO:0007669"/>
    <property type="project" value="UniProtKB-SubCell"/>
</dbReference>
<dbReference type="InterPro" id="IPR001283">
    <property type="entry name" value="CRISP-related"/>
</dbReference>
<dbReference type="InterPro" id="IPR014044">
    <property type="entry name" value="CAP_dom"/>
</dbReference>
<evidence type="ECO:0000313" key="6">
    <source>
        <dbReference type="Proteomes" id="UP000625711"/>
    </source>
</evidence>
<organism evidence="5 6">
    <name type="scientific">Rhynchophorus ferrugineus</name>
    <name type="common">Red palm weevil</name>
    <name type="synonym">Curculio ferrugineus</name>
    <dbReference type="NCBI Taxonomy" id="354439"/>
    <lineage>
        <taxon>Eukaryota</taxon>
        <taxon>Metazoa</taxon>
        <taxon>Ecdysozoa</taxon>
        <taxon>Arthropoda</taxon>
        <taxon>Hexapoda</taxon>
        <taxon>Insecta</taxon>
        <taxon>Pterygota</taxon>
        <taxon>Neoptera</taxon>
        <taxon>Endopterygota</taxon>
        <taxon>Coleoptera</taxon>
        <taxon>Polyphaga</taxon>
        <taxon>Cucujiformia</taxon>
        <taxon>Curculionidae</taxon>
        <taxon>Dryophthorinae</taxon>
        <taxon>Rhynchophorus</taxon>
    </lineage>
</organism>
<dbReference type="SUPFAM" id="SSF55797">
    <property type="entry name" value="PR-1-like"/>
    <property type="match status" value="1"/>
</dbReference>
<evidence type="ECO:0000256" key="3">
    <source>
        <dbReference type="SAM" id="SignalP"/>
    </source>
</evidence>
<comment type="caution">
    <text evidence="5">The sequence shown here is derived from an EMBL/GenBank/DDBJ whole genome shotgun (WGS) entry which is preliminary data.</text>
</comment>
<dbReference type="PRINTS" id="PR00838">
    <property type="entry name" value="V5ALLERGEN"/>
</dbReference>
<evidence type="ECO:0000256" key="2">
    <source>
        <dbReference type="ARBA" id="ARBA00022525"/>
    </source>
</evidence>
<keyword evidence="3" id="KW-0732">Signal</keyword>
<accession>A0A834HYD5</accession>
<evidence type="ECO:0000259" key="4">
    <source>
        <dbReference type="SMART" id="SM00198"/>
    </source>
</evidence>
<dbReference type="InterPro" id="IPR002413">
    <property type="entry name" value="V5_allergen-like"/>
</dbReference>
<dbReference type="EMBL" id="JAACXV010014000">
    <property type="protein sequence ID" value="KAF7271217.1"/>
    <property type="molecule type" value="Genomic_DNA"/>
</dbReference>
<keyword evidence="6" id="KW-1185">Reference proteome</keyword>